<dbReference type="SUPFAM" id="SSF50331">
    <property type="entry name" value="MOP-like"/>
    <property type="match status" value="1"/>
</dbReference>
<organism evidence="5 6">
    <name type="scientific">Soehngenia longivitae</name>
    <dbReference type="NCBI Taxonomy" id="2562294"/>
    <lineage>
        <taxon>Bacteria</taxon>
        <taxon>Bacillati</taxon>
        <taxon>Bacillota</taxon>
        <taxon>Tissierellia</taxon>
        <taxon>Tissierellales</taxon>
        <taxon>Tissierellaceae</taxon>
        <taxon>Soehngenia</taxon>
    </lineage>
</organism>
<dbReference type="NCBIfam" id="NF008653">
    <property type="entry name" value="PRK11650.1"/>
    <property type="match status" value="1"/>
</dbReference>
<dbReference type="PANTHER" id="PTHR43875:SF1">
    <property type="entry name" value="OSMOPROTECTIVE COMPOUNDS UPTAKE ATP-BINDING PROTEIN GGTA"/>
    <property type="match status" value="1"/>
</dbReference>
<dbReference type="GO" id="GO:0008643">
    <property type="term" value="P:carbohydrate transport"/>
    <property type="evidence" value="ECO:0007669"/>
    <property type="project" value="InterPro"/>
</dbReference>
<dbReference type="GO" id="GO:0140359">
    <property type="term" value="F:ABC-type transporter activity"/>
    <property type="evidence" value="ECO:0007669"/>
    <property type="project" value="InterPro"/>
</dbReference>
<dbReference type="RefSeq" id="WP_135271451.1">
    <property type="nucleotide sequence ID" value="NZ_SRIB01000010.1"/>
</dbReference>
<dbReference type="SMART" id="SM00382">
    <property type="entry name" value="AAA"/>
    <property type="match status" value="1"/>
</dbReference>
<feature type="domain" description="ABC transporter" evidence="4">
    <location>
        <begin position="3"/>
        <end position="235"/>
    </location>
</feature>
<dbReference type="Pfam" id="PF00005">
    <property type="entry name" value="ABC_tran"/>
    <property type="match status" value="1"/>
</dbReference>
<evidence type="ECO:0000256" key="1">
    <source>
        <dbReference type="ARBA" id="ARBA00022448"/>
    </source>
</evidence>
<evidence type="ECO:0000256" key="3">
    <source>
        <dbReference type="ARBA" id="ARBA00022840"/>
    </source>
</evidence>
<name>A0A4Z0D5B3_9FIRM</name>
<dbReference type="FunFam" id="3.40.50.300:FF:000042">
    <property type="entry name" value="Maltose/maltodextrin ABC transporter, ATP-binding protein"/>
    <property type="match status" value="1"/>
</dbReference>
<keyword evidence="6" id="KW-1185">Reference proteome</keyword>
<keyword evidence="3 5" id="KW-0067">ATP-binding</keyword>
<dbReference type="InterPro" id="IPR012340">
    <property type="entry name" value="NA-bd_OB-fold"/>
</dbReference>
<dbReference type="InterPro" id="IPR040582">
    <property type="entry name" value="OB_MalK-like"/>
</dbReference>
<protein>
    <submittedName>
        <fullName evidence="5">ABC transporter ATP-binding protein</fullName>
    </submittedName>
</protein>
<dbReference type="InterPro" id="IPR008995">
    <property type="entry name" value="Mo/tungstate-bd_C_term_dom"/>
</dbReference>
<sequence length="361" mass="40915">MKVELKNIGKKYEGREDFTLRDINLDIEDKEFCVILGPSGCGKTTLLRMIAGLNSITEGDLLFDGRRVNTVPPKDRDIAMVFQSYALYPHMTVYDNMAFSLTMRKESKKIIDERVRSAAKLLQIEDYLYAKPADISGGQRQRVALGRAIVRNPKVFLMDEPLSNLDAKLREHMRVELVKIHKQLGTTSIYVTHDQTEAMTMATKIVLLDKGKIQQVGKPDDFYNKPSNIFVAKFIGSPTMNIIDGIYKEGKFISKNETIILTPSKEDKIVLEKYENKNVSIGIRPERFESGGEFGDTFTATIEVVEMLGKEKILHAKLSDGSDLVISTPGHYEYNEGEVHKFGFDINAIHFFDTETTMRIN</sequence>
<evidence type="ECO:0000313" key="6">
    <source>
        <dbReference type="Proteomes" id="UP000298381"/>
    </source>
</evidence>
<gene>
    <name evidence="5" type="ORF">E4100_07650</name>
</gene>
<dbReference type="AlphaFoldDB" id="A0A4Z0D5B3"/>
<dbReference type="Gene3D" id="2.40.50.100">
    <property type="match status" value="1"/>
</dbReference>
<dbReference type="InterPro" id="IPR027417">
    <property type="entry name" value="P-loop_NTPase"/>
</dbReference>
<dbReference type="SUPFAM" id="SSF52540">
    <property type="entry name" value="P-loop containing nucleoside triphosphate hydrolases"/>
    <property type="match status" value="1"/>
</dbReference>
<evidence type="ECO:0000256" key="2">
    <source>
        <dbReference type="ARBA" id="ARBA00022741"/>
    </source>
</evidence>
<dbReference type="PROSITE" id="PS00211">
    <property type="entry name" value="ABC_TRANSPORTER_1"/>
    <property type="match status" value="1"/>
</dbReference>
<dbReference type="InterPro" id="IPR017871">
    <property type="entry name" value="ABC_transporter-like_CS"/>
</dbReference>
<dbReference type="GO" id="GO:0005524">
    <property type="term" value="F:ATP binding"/>
    <property type="evidence" value="ECO:0007669"/>
    <property type="project" value="UniProtKB-KW"/>
</dbReference>
<keyword evidence="2" id="KW-0547">Nucleotide-binding</keyword>
<comment type="caution">
    <text evidence="5">The sequence shown here is derived from an EMBL/GenBank/DDBJ whole genome shotgun (WGS) entry which is preliminary data.</text>
</comment>
<dbReference type="PANTHER" id="PTHR43875">
    <property type="entry name" value="MALTODEXTRIN IMPORT ATP-BINDING PROTEIN MSMX"/>
    <property type="match status" value="1"/>
</dbReference>
<dbReference type="InterPro" id="IPR003593">
    <property type="entry name" value="AAA+_ATPase"/>
</dbReference>
<dbReference type="Pfam" id="PF17912">
    <property type="entry name" value="OB_MalK"/>
    <property type="match status" value="1"/>
</dbReference>
<dbReference type="GO" id="GO:0016887">
    <property type="term" value="F:ATP hydrolysis activity"/>
    <property type="evidence" value="ECO:0007669"/>
    <property type="project" value="InterPro"/>
</dbReference>
<reference evidence="5 6" key="1">
    <citation type="submission" date="2019-03" db="EMBL/GenBank/DDBJ databases">
        <title>Draft genome sequence data and analysis of a Fermenting Bacterium, Soehngenia longevitae strain 1933PT, isolated from petroleum reservoir in Azerbaijan.</title>
        <authorList>
            <person name="Grouzdev D.S."/>
            <person name="Bidzhieva S.K."/>
            <person name="Sokolova D.S."/>
            <person name="Tourova T.P."/>
            <person name="Poltaraus A.B."/>
            <person name="Nazina T.N."/>
        </authorList>
    </citation>
    <scope>NUCLEOTIDE SEQUENCE [LARGE SCALE GENOMIC DNA]</scope>
    <source>
        <strain evidence="5 6">1933P</strain>
    </source>
</reference>
<dbReference type="InterPro" id="IPR015855">
    <property type="entry name" value="ABC_transpr_MalK-like"/>
</dbReference>
<dbReference type="Gene3D" id="3.40.50.300">
    <property type="entry name" value="P-loop containing nucleotide triphosphate hydrolases"/>
    <property type="match status" value="1"/>
</dbReference>
<dbReference type="GO" id="GO:0055052">
    <property type="term" value="C:ATP-binding cassette (ABC) transporter complex, substrate-binding subunit-containing"/>
    <property type="evidence" value="ECO:0007669"/>
    <property type="project" value="TreeGrafter"/>
</dbReference>
<dbReference type="EMBL" id="SRIB01000010">
    <property type="protein sequence ID" value="TFZ39683.1"/>
    <property type="molecule type" value="Genomic_DNA"/>
</dbReference>
<keyword evidence="1" id="KW-0813">Transport</keyword>
<evidence type="ECO:0000313" key="5">
    <source>
        <dbReference type="EMBL" id="TFZ39683.1"/>
    </source>
</evidence>
<dbReference type="Proteomes" id="UP000298381">
    <property type="component" value="Unassembled WGS sequence"/>
</dbReference>
<dbReference type="CDD" id="cd03301">
    <property type="entry name" value="ABC_MalK_N"/>
    <property type="match status" value="1"/>
</dbReference>
<dbReference type="OrthoDB" id="9790614at2"/>
<evidence type="ECO:0000259" key="4">
    <source>
        <dbReference type="PROSITE" id="PS50893"/>
    </source>
</evidence>
<dbReference type="PROSITE" id="PS50893">
    <property type="entry name" value="ABC_TRANSPORTER_2"/>
    <property type="match status" value="1"/>
</dbReference>
<dbReference type="InterPro" id="IPR003439">
    <property type="entry name" value="ABC_transporter-like_ATP-bd"/>
</dbReference>
<proteinExistence type="predicted"/>
<dbReference type="Gene3D" id="2.40.50.140">
    <property type="entry name" value="Nucleic acid-binding proteins"/>
    <property type="match status" value="1"/>
</dbReference>
<dbReference type="InterPro" id="IPR047641">
    <property type="entry name" value="ABC_transpr_MalK/UgpC-like"/>
</dbReference>
<accession>A0A4Z0D5B3</accession>